<organism evidence="4 5">
    <name type="scientific">Agarivorans albus MKT 106</name>
    <dbReference type="NCBI Taxonomy" id="1331007"/>
    <lineage>
        <taxon>Bacteria</taxon>
        <taxon>Pseudomonadati</taxon>
        <taxon>Pseudomonadota</taxon>
        <taxon>Gammaproteobacteria</taxon>
        <taxon>Alteromonadales</taxon>
        <taxon>Alteromonadaceae</taxon>
        <taxon>Agarivorans</taxon>
    </lineage>
</organism>
<evidence type="ECO:0000259" key="3">
    <source>
        <dbReference type="PROSITE" id="PS51645"/>
    </source>
</evidence>
<dbReference type="InterPro" id="IPR002081">
    <property type="entry name" value="Cryptochrome/DNA_photolyase_1"/>
</dbReference>
<comment type="cofactor">
    <cofactor evidence="1">
        <name>(6R)-5,10-methylene-5,6,7,8-tetrahydrofolate</name>
        <dbReference type="ChEBI" id="CHEBI:15636"/>
    </cofactor>
</comment>
<dbReference type="Proteomes" id="UP000014461">
    <property type="component" value="Unassembled WGS sequence"/>
</dbReference>
<name>R9PH97_AGAAL</name>
<dbReference type="Gene3D" id="3.40.50.620">
    <property type="entry name" value="HUPs"/>
    <property type="match status" value="1"/>
</dbReference>
<evidence type="ECO:0000256" key="1">
    <source>
        <dbReference type="ARBA" id="ARBA00001932"/>
    </source>
</evidence>
<protein>
    <submittedName>
        <fullName evidence="4">Deoxyribodipyrimidine photolyase</fullName>
    </submittedName>
</protein>
<dbReference type="InterPro" id="IPR036134">
    <property type="entry name" value="Crypto/Photolyase_FAD-like_sf"/>
</dbReference>
<sequence length="322" mass="36528">MRLGLFIFDNDCRVQDNPALKQLARQVDQLICVYINQATSPFVQHFSQTKVSLAKQTYLNQTLSELNFSLNQLGQQLFIEHGHFEQQVALYIQHYRITDIGRSVHPGSDEAKQWLALQLAYPQIRFHSASSNSLFEQQQLPFDVSNLPTSFTPFRKQVEELAIAEPLAILHQLPKAPSNLSPAPLIKLPEHHSSDFQAGEQAACNHLEHYFSTTAASHYKQTRNALSGELFSTGLSPFLAHGAVSPRQVLQALGNYEAKHGANESSYWIYFELLWREYFYWYARAHGSKLLVFLGLTVKPYIPVFTPSALSNGARAIRPTLW</sequence>
<dbReference type="InterPro" id="IPR006050">
    <property type="entry name" value="DNA_photolyase_N"/>
</dbReference>
<feature type="binding site" evidence="2">
    <location>
        <begin position="232"/>
        <end position="236"/>
    </location>
    <ligand>
        <name>FAD</name>
        <dbReference type="ChEBI" id="CHEBI:57692"/>
    </ligand>
</feature>
<dbReference type="RefSeq" id="WP_016400475.1">
    <property type="nucleotide sequence ID" value="NZ_BARX01000003.1"/>
</dbReference>
<dbReference type="GO" id="GO:0000719">
    <property type="term" value="P:photoreactive repair"/>
    <property type="evidence" value="ECO:0007669"/>
    <property type="project" value="TreeGrafter"/>
</dbReference>
<dbReference type="InterPro" id="IPR036155">
    <property type="entry name" value="Crypto/Photolyase_N_sf"/>
</dbReference>
<feature type="binding site" evidence="2">
    <location>
        <begin position="272"/>
        <end position="280"/>
    </location>
    <ligand>
        <name>FAD</name>
        <dbReference type="ChEBI" id="CHEBI:57692"/>
    </ligand>
</feature>
<keyword evidence="2" id="KW-0274">FAD</keyword>
<dbReference type="PANTHER" id="PTHR11455:SF22">
    <property type="entry name" value="CRYPTOCHROME DASH"/>
    <property type="match status" value="1"/>
</dbReference>
<dbReference type="SUPFAM" id="SSF52425">
    <property type="entry name" value="Cryptochrome/photolyase, N-terminal domain"/>
    <property type="match status" value="1"/>
</dbReference>
<comment type="cofactor">
    <cofactor evidence="2">
        <name>FAD</name>
        <dbReference type="ChEBI" id="CHEBI:57692"/>
    </cofactor>
    <text evidence="2">Binds 1 FAD per subunit.</text>
</comment>
<keyword evidence="2" id="KW-0285">Flavoprotein</keyword>
<dbReference type="PANTHER" id="PTHR11455">
    <property type="entry name" value="CRYPTOCHROME"/>
    <property type="match status" value="1"/>
</dbReference>
<keyword evidence="5" id="KW-1185">Reference proteome</keyword>
<dbReference type="InterPro" id="IPR014729">
    <property type="entry name" value="Rossmann-like_a/b/a_fold"/>
</dbReference>
<comment type="caution">
    <text evidence="4">The sequence shown here is derived from an EMBL/GenBank/DDBJ whole genome shotgun (WGS) entry which is preliminary data.</text>
</comment>
<accession>R9PH97</accession>
<dbReference type="PROSITE" id="PS51645">
    <property type="entry name" value="PHR_CRY_ALPHA_BETA"/>
    <property type="match status" value="1"/>
</dbReference>
<proteinExistence type="predicted"/>
<dbReference type="Gene3D" id="1.25.40.80">
    <property type="match status" value="1"/>
</dbReference>
<dbReference type="Pfam" id="PF00875">
    <property type="entry name" value="DNA_photolyase"/>
    <property type="match status" value="1"/>
</dbReference>
<feature type="binding site" evidence="2">
    <location>
        <position position="219"/>
    </location>
    <ligand>
        <name>FAD</name>
        <dbReference type="ChEBI" id="CHEBI:57692"/>
    </ligand>
</feature>
<dbReference type="SUPFAM" id="SSF48173">
    <property type="entry name" value="Cryptochrome/photolyase FAD-binding domain"/>
    <property type="match status" value="1"/>
</dbReference>
<dbReference type="GO" id="GO:0071949">
    <property type="term" value="F:FAD binding"/>
    <property type="evidence" value="ECO:0007669"/>
    <property type="project" value="TreeGrafter"/>
</dbReference>
<dbReference type="GO" id="GO:0003677">
    <property type="term" value="F:DNA binding"/>
    <property type="evidence" value="ECO:0007669"/>
    <property type="project" value="TreeGrafter"/>
</dbReference>
<feature type="domain" description="Photolyase/cryptochrome alpha/beta" evidence="3">
    <location>
        <begin position="2"/>
        <end position="134"/>
    </location>
</feature>
<reference evidence="4" key="1">
    <citation type="journal article" date="2013" name="Genome Announc.">
        <title>Draft Genome Sequence of Agarivorans albus Strain MKT 106T, an Agarolytic Marine Bacterium.</title>
        <authorList>
            <person name="Yasuike M."/>
            <person name="Nakamura Y."/>
            <person name="Kai W."/>
            <person name="Fujiwara A."/>
            <person name="Fukui Y."/>
            <person name="Satomi M."/>
            <person name="Sano M."/>
        </authorList>
    </citation>
    <scope>NUCLEOTIDE SEQUENCE [LARGE SCALE GENOMIC DNA]</scope>
</reference>
<dbReference type="GO" id="GO:0016829">
    <property type="term" value="F:lyase activity"/>
    <property type="evidence" value="ECO:0007669"/>
    <property type="project" value="UniProtKB-KW"/>
</dbReference>
<evidence type="ECO:0000313" key="5">
    <source>
        <dbReference type="Proteomes" id="UP000014461"/>
    </source>
</evidence>
<gene>
    <name evidence="4" type="ORF">AALB_0787</name>
</gene>
<dbReference type="STRING" id="1331007.AALB_0787"/>
<dbReference type="AlphaFoldDB" id="R9PH97"/>
<evidence type="ECO:0000256" key="2">
    <source>
        <dbReference type="PIRSR" id="PIRSR602081-1"/>
    </source>
</evidence>
<evidence type="ECO:0000313" key="4">
    <source>
        <dbReference type="EMBL" id="GAD00707.1"/>
    </source>
</evidence>
<dbReference type="EMBL" id="BARX01000003">
    <property type="protein sequence ID" value="GAD00707.1"/>
    <property type="molecule type" value="Genomic_DNA"/>
</dbReference>
<keyword evidence="4" id="KW-0456">Lyase</keyword>